<dbReference type="EMBL" id="CP000733">
    <property type="protein sequence ID" value="ACI23093.1"/>
    <property type="molecule type" value="Genomic_DNA"/>
</dbReference>
<evidence type="ECO:0000313" key="2">
    <source>
        <dbReference type="Proteomes" id="UP000008555"/>
    </source>
</evidence>
<proteinExistence type="predicted"/>
<protein>
    <submittedName>
        <fullName evidence="1">Uncharacterized protein</fullName>
    </submittedName>
</protein>
<evidence type="ECO:0000313" key="1">
    <source>
        <dbReference type="EMBL" id="ACI23093.1"/>
    </source>
</evidence>
<name>B5XHR3_COXBN</name>
<dbReference type="KEGG" id="cbd:CBUD_0361a"/>
<dbReference type="Proteomes" id="UP000008555">
    <property type="component" value="Chromosome"/>
</dbReference>
<accession>B5XHR3</accession>
<gene>
    <name evidence="1" type="ORF">CBUD_0361a</name>
</gene>
<organism evidence="1 2">
    <name type="scientific">Coxiella burnetii (strain Dugway 5J108-111)</name>
    <dbReference type="NCBI Taxonomy" id="434922"/>
    <lineage>
        <taxon>Bacteria</taxon>
        <taxon>Pseudomonadati</taxon>
        <taxon>Pseudomonadota</taxon>
        <taxon>Gammaproteobacteria</taxon>
        <taxon>Legionellales</taxon>
        <taxon>Coxiellaceae</taxon>
        <taxon>Coxiella</taxon>
    </lineage>
</organism>
<reference evidence="1 2" key="1">
    <citation type="journal article" date="2009" name="Infect. Immun.">
        <title>Comparative genomics reveal extensive transposon-mediated genomic plasticity and diversity among potential effector proteins within the genus Coxiella.</title>
        <authorList>
            <person name="Beare P.A."/>
            <person name="Unsworth N."/>
            <person name="Andoh M."/>
            <person name="Voth D.E."/>
            <person name="Omsland A."/>
            <person name="Gilk S.D."/>
            <person name="Williams K.P."/>
            <person name="Sobral B.W."/>
            <person name="Kupko J.J.III."/>
            <person name="Porcella S.F."/>
            <person name="Samuel J.E."/>
            <person name="Heinzen R.A."/>
        </authorList>
    </citation>
    <scope>NUCLEOTIDE SEQUENCE [LARGE SCALE GENOMIC DNA]</scope>
    <source>
        <strain evidence="1 2">Dugway 5J108-111</strain>
    </source>
</reference>
<dbReference type="AlphaFoldDB" id="B5XHR3"/>
<sequence>MGAILGGESIAPELGRVFVRTRCESLPGRSKAAIPAAYGPHKNPSSIPEPFHSRFIF</sequence>
<dbReference type="HOGENOM" id="CLU_211416_0_0_6"/>